<sequence length="669" mass="77900">MENRQGRKPNKLVHPRDRRRKNVVQVKREICKKPWYLHLEKSEITFFFDLVEEEITSRYKRKSSLTTLGSAFKRVAVKREQTGDGEDGDEVGADVCTESEGKNHEGRDDSSEGLLDVKGENEQRSRLSDDELSGEHLYGDLGREMTSGDVQSWSDEIELCNYVYRKESYEDPMRCTHYKMPFNLLLYLNTFLGELACNKKDAVARLLGAFNQKRFNNRNNKGVRNNFKGDLYRIVIHAGGIISFKLLTSRNEVGKTIYYMNEELLQLESSNILGKNYPLKYIFYLNQKVRDFQRLVIPQELRSDKPITCGILLDFDYMSYSFEMVKKRPMKLVDLMVMLDKICELLREKCTVIFVHYARRCTPQGEANSTGAVNELILSHPRRAPKNTANAHRGHACRNERSYGYLFDDLESTLELFEERNIKVVIRRSEFTEEAEATNTATAVPTGVAAGTMLSYRSFHPFHTSCLPQSSHPSDIAHASEKKNKNTIVRAIAQLFENPYVDNILLLCNDVDVISYCYHARHKMKCKNGEASMKKEYSFRFMKPVLIFSFLNNLPVKNGKIYPHLKLDRFCYMTFIIRTYLLRCQARNLQRVAVESHFNVDLVEELIKKYNMENSTLKKRMNILLLDDLLYKMKRRTKRKAHAEVPLSDLLCRSFSPVYYPMQYYLQES</sequence>
<evidence type="ECO:0000256" key="1">
    <source>
        <dbReference type="SAM" id="MobiDB-lite"/>
    </source>
</evidence>
<name>A0A1B1DXC4_9APIC</name>
<feature type="region of interest" description="Disordered" evidence="1">
    <location>
        <begin position="79"/>
        <end position="130"/>
    </location>
</feature>
<gene>
    <name evidence="2" type="ORF">PCOAH_00015530</name>
</gene>
<accession>A0A1B1DXC4</accession>
<dbReference type="RefSeq" id="XP_019913940.1">
    <property type="nucleotide sequence ID" value="XM_020058362.1"/>
</dbReference>
<proteinExistence type="predicted"/>
<evidence type="ECO:0000313" key="3">
    <source>
        <dbReference type="Proteomes" id="UP000092716"/>
    </source>
</evidence>
<dbReference type="EMBL" id="CP016245">
    <property type="protein sequence ID" value="ANQ07245.1"/>
    <property type="molecule type" value="Genomic_DNA"/>
</dbReference>
<dbReference type="KEGG" id="pcot:PCOAH_00015530"/>
<reference evidence="3" key="1">
    <citation type="submission" date="2016-06" db="EMBL/GenBank/DDBJ databases">
        <title>First high quality genome sequence of Plasmodium coatneyi using continuous long reads from single molecule, real-time sequencing.</title>
        <authorList>
            <person name="Chien J.-T."/>
            <person name="Pakala S.B."/>
            <person name="Geraldo J.A."/>
            <person name="Lapp S.A."/>
            <person name="Barnwell J.W."/>
            <person name="Kissinger J.C."/>
            <person name="Galinski M.R."/>
            <person name="Humphrey J.C."/>
        </authorList>
    </citation>
    <scope>NUCLEOTIDE SEQUENCE [LARGE SCALE GENOMIC DNA]</scope>
    <source>
        <strain evidence="3">Hackeri</strain>
    </source>
</reference>
<dbReference type="GeneID" id="30908279"/>
<dbReference type="AlphaFoldDB" id="A0A1B1DXC4"/>
<dbReference type="OrthoDB" id="391544at2759"/>
<protein>
    <submittedName>
        <fullName evidence="2">Cytoadherence-linked protein</fullName>
    </submittedName>
</protein>
<dbReference type="Proteomes" id="UP000092716">
    <property type="component" value="Chromosome 7"/>
</dbReference>
<dbReference type="VEuPathDB" id="PlasmoDB:PCOAH_00015530"/>
<evidence type="ECO:0000313" key="2">
    <source>
        <dbReference type="EMBL" id="ANQ07245.1"/>
    </source>
</evidence>
<feature type="compositionally biased region" description="Acidic residues" evidence="1">
    <location>
        <begin position="83"/>
        <end position="92"/>
    </location>
</feature>
<feature type="compositionally biased region" description="Basic and acidic residues" evidence="1">
    <location>
        <begin position="99"/>
        <end position="130"/>
    </location>
</feature>
<organism evidence="2 3">
    <name type="scientific">Plasmodium coatneyi</name>
    <dbReference type="NCBI Taxonomy" id="208452"/>
    <lineage>
        <taxon>Eukaryota</taxon>
        <taxon>Sar</taxon>
        <taxon>Alveolata</taxon>
        <taxon>Apicomplexa</taxon>
        <taxon>Aconoidasida</taxon>
        <taxon>Haemosporida</taxon>
        <taxon>Plasmodiidae</taxon>
        <taxon>Plasmodium</taxon>
    </lineage>
</organism>
<keyword evidence="3" id="KW-1185">Reference proteome</keyword>